<protein>
    <submittedName>
        <fullName evidence="1">DNA binding protein</fullName>
    </submittedName>
</protein>
<evidence type="ECO:0000313" key="2">
    <source>
        <dbReference type="Proteomes" id="UP000245207"/>
    </source>
</evidence>
<evidence type="ECO:0000313" key="1">
    <source>
        <dbReference type="EMBL" id="PWA34493.1"/>
    </source>
</evidence>
<dbReference type="OrthoDB" id="10565213at2759"/>
<accession>A0A2U1KCZ3</accession>
<proteinExistence type="predicted"/>
<dbReference type="Proteomes" id="UP000245207">
    <property type="component" value="Unassembled WGS sequence"/>
</dbReference>
<dbReference type="STRING" id="35608.A0A2U1KCZ3"/>
<name>A0A2U1KCZ3_ARTAN</name>
<comment type="caution">
    <text evidence="1">The sequence shown here is derived from an EMBL/GenBank/DDBJ whole genome shotgun (WGS) entry which is preliminary data.</text>
</comment>
<dbReference type="AlphaFoldDB" id="A0A2U1KCZ3"/>
<dbReference type="EMBL" id="PKPP01022466">
    <property type="protein sequence ID" value="PWA34493.1"/>
    <property type="molecule type" value="Genomic_DNA"/>
</dbReference>
<reference evidence="1 2" key="1">
    <citation type="journal article" date="2018" name="Mol. Plant">
        <title>The genome of Artemisia annua provides insight into the evolution of Asteraceae family and artemisinin biosynthesis.</title>
        <authorList>
            <person name="Shen Q."/>
            <person name="Zhang L."/>
            <person name="Liao Z."/>
            <person name="Wang S."/>
            <person name="Yan T."/>
            <person name="Shi P."/>
            <person name="Liu M."/>
            <person name="Fu X."/>
            <person name="Pan Q."/>
            <person name="Wang Y."/>
            <person name="Lv Z."/>
            <person name="Lu X."/>
            <person name="Zhang F."/>
            <person name="Jiang W."/>
            <person name="Ma Y."/>
            <person name="Chen M."/>
            <person name="Hao X."/>
            <person name="Li L."/>
            <person name="Tang Y."/>
            <person name="Lv G."/>
            <person name="Zhou Y."/>
            <person name="Sun X."/>
            <person name="Brodelius P.E."/>
            <person name="Rose J.K.C."/>
            <person name="Tang K."/>
        </authorList>
    </citation>
    <scope>NUCLEOTIDE SEQUENCE [LARGE SCALE GENOMIC DNA]</scope>
    <source>
        <strain evidence="2">cv. Huhao1</strain>
        <tissue evidence="1">Leaf</tissue>
    </source>
</reference>
<organism evidence="1 2">
    <name type="scientific">Artemisia annua</name>
    <name type="common">Sweet wormwood</name>
    <dbReference type="NCBI Taxonomy" id="35608"/>
    <lineage>
        <taxon>Eukaryota</taxon>
        <taxon>Viridiplantae</taxon>
        <taxon>Streptophyta</taxon>
        <taxon>Embryophyta</taxon>
        <taxon>Tracheophyta</taxon>
        <taxon>Spermatophyta</taxon>
        <taxon>Magnoliopsida</taxon>
        <taxon>eudicotyledons</taxon>
        <taxon>Gunneridae</taxon>
        <taxon>Pentapetalae</taxon>
        <taxon>asterids</taxon>
        <taxon>campanulids</taxon>
        <taxon>Asterales</taxon>
        <taxon>Asteraceae</taxon>
        <taxon>Asteroideae</taxon>
        <taxon>Anthemideae</taxon>
        <taxon>Artemisiinae</taxon>
        <taxon>Artemisia</taxon>
    </lineage>
</organism>
<gene>
    <name evidence="1" type="ORF">CTI12_AA613790</name>
</gene>
<sequence length="259" mass="28950">MIGYLEWSREEFEKRIHGAYAPSSVSQIQARETDIRALSELTLALDKKEAILIELKAVNDSLISHKNETTDMKLSGIAGPISSVDSISLNKQLPSNVVELVNNSRFETHKLVHTAFQMCTEWKYPPSDMSAMVQMHRVEKMVSYGEHKNVVAGNLSAHKRCPLYLPNTMKTLLSEGTISSLVDIASVTGKRLGRSGFTPDNDPPTETPISDSVDGAKFKDKVIKHSPIISFISKWHKTAIYSIDDKGFKQIKDYIITRT</sequence>
<keyword evidence="2" id="KW-1185">Reference proteome</keyword>